<dbReference type="RefSeq" id="XP_028029252.1">
    <property type="nucleotide sequence ID" value="XM_028173451.1"/>
</dbReference>
<keyword evidence="1" id="KW-0175">Coiled coil</keyword>
<dbReference type="GeneID" id="114242333"/>
<dbReference type="GO" id="GO:0005886">
    <property type="term" value="C:plasma membrane"/>
    <property type="evidence" value="ECO:0007669"/>
    <property type="project" value="TreeGrafter"/>
</dbReference>
<reference evidence="5" key="1">
    <citation type="submission" date="2025-08" db="UniProtKB">
        <authorList>
            <consortium name="RefSeq"/>
        </authorList>
    </citation>
    <scope>IDENTIFICATION</scope>
    <source>
        <tissue evidence="5">Silk gland</tissue>
    </source>
</reference>
<evidence type="ECO:0000313" key="4">
    <source>
        <dbReference type="Proteomes" id="UP000504629"/>
    </source>
</evidence>
<feature type="coiled-coil region" evidence="1">
    <location>
        <begin position="157"/>
        <end position="221"/>
    </location>
</feature>
<feature type="region of interest" description="Disordered" evidence="2">
    <location>
        <begin position="525"/>
        <end position="549"/>
    </location>
</feature>
<sequence>MPNGIRLWWVAVALLLWTPQTECREVTIEDIRDVLMTLVHLVRATEDKLERHEFREKMLGEQVKKMLMALDKKHRMLEPLKGMISRLDQRLSNVETILLQKEEREKGSQKKTDEALESIQRSILALTTTVTENAKENKNTEVDSKLESYGNTLERRLNATDARLEAVKTQIDNLKNTITEDNLRTLCQGMAYDENPLKKHLTEAEKLLNKYELKLVEYNSTSNKNDVEPINEIPLADEQWHSKMAEVMERQEIDIKNIQKILIDAESMWKDLPRVSQIERAHNETLEAIVNATEDIKANDEKSVDKVNKELRAMSDRLQGTNVDIQKSLTQSNTLTERAFNDIWRSYDMLRNEMKTLTKSEEVILQTADNVIAAKQGIEYGVQKILIYVGDLIKTQTKTMNRTVSERFDVIHSTVIDKHNGTLVNLNSKIEMEMSQVWRQIGIMHQQLTASQGSLNKLTELSESYTNSSTITLNKVKDEVGNVTNKVLELGENLNYVLGRLALVTQEFSQISTGLSEALMNLKNDGNVEEKKEKVSGPGPHEIKTENKP</sequence>
<feature type="compositionally biased region" description="Basic and acidic residues" evidence="2">
    <location>
        <begin position="526"/>
        <end position="549"/>
    </location>
</feature>
<evidence type="ECO:0000256" key="3">
    <source>
        <dbReference type="SAM" id="SignalP"/>
    </source>
</evidence>
<dbReference type="PANTHER" id="PTHR39960">
    <property type="entry name" value="LD34147P"/>
    <property type="match status" value="1"/>
</dbReference>
<evidence type="ECO:0000256" key="1">
    <source>
        <dbReference type="SAM" id="Coils"/>
    </source>
</evidence>
<name>A0A6J2JJQ7_BOMMA</name>
<dbReference type="Proteomes" id="UP000504629">
    <property type="component" value="Unplaced"/>
</dbReference>
<organism evidence="4 5">
    <name type="scientific">Bombyx mandarina</name>
    <name type="common">Wild silk moth</name>
    <name type="synonym">Wild silkworm</name>
    <dbReference type="NCBI Taxonomy" id="7092"/>
    <lineage>
        <taxon>Eukaryota</taxon>
        <taxon>Metazoa</taxon>
        <taxon>Ecdysozoa</taxon>
        <taxon>Arthropoda</taxon>
        <taxon>Hexapoda</taxon>
        <taxon>Insecta</taxon>
        <taxon>Pterygota</taxon>
        <taxon>Neoptera</taxon>
        <taxon>Endopterygota</taxon>
        <taxon>Lepidoptera</taxon>
        <taxon>Glossata</taxon>
        <taxon>Ditrysia</taxon>
        <taxon>Bombycoidea</taxon>
        <taxon>Bombycidae</taxon>
        <taxon>Bombycinae</taxon>
        <taxon>Bombyx</taxon>
    </lineage>
</organism>
<keyword evidence="4" id="KW-1185">Reference proteome</keyword>
<keyword evidence="3" id="KW-0732">Signal</keyword>
<protein>
    <submittedName>
        <fullName evidence="5">Centromere-associated protein E</fullName>
    </submittedName>
</protein>
<dbReference type="AlphaFoldDB" id="A0A6J2JJQ7"/>
<evidence type="ECO:0000256" key="2">
    <source>
        <dbReference type="SAM" id="MobiDB-lite"/>
    </source>
</evidence>
<feature type="signal peptide" evidence="3">
    <location>
        <begin position="1"/>
        <end position="23"/>
    </location>
</feature>
<gene>
    <name evidence="5" type="primary">LOC114242333</name>
</gene>
<feature type="chain" id="PRO_5026694106" evidence="3">
    <location>
        <begin position="24"/>
        <end position="549"/>
    </location>
</feature>
<dbReference type="PANTHER" id="PTHR39960:SF1">
    <property type="entry name" value="LD34147P"/>
    <property type="match status" value="1"/>
</dbReference>
<accession>A0A6J2JJQ7</accession>
<evidence type="ECO:0000313" key="5">
    <source>
        <dbReference type="RefSeq" id="XP_028029252.1"/>
    </source>
</evidence>
<dbReference type="KEGG" id="bman:114242333"/>
<dbReference type="OrthoDB" id="8190635at2759"/>
<proteinExistence type="predicted"/>